<feature type="repeat" description="ANK" evidence="1">
    <location>
        <begin position="1"/>
        <end position="31"/>
    </location>
</feature>
<dbReference type="PROSITE" id="PS50297">
    <property type="entry name" value="ANK_REP_REGION"/>
    <property type="match status" value="1"/>
</dbReference>
<evidence type="ECO:0000313" key="4">
    <source>
        <dbReference type="Proteomes" id="UP000308092"/>
    </source>
</evidence>
<dbReference type="AlphaFoldDB" id="A0A4S3J2V2"/>
<organism evidence="3 4">
    <name type="scientific">Aspergillus tanneri</name>
    <dbReference type="NCBI Taxonomy" id="1220188"/>
    <lineage>
        <taxon>Eukaryota</taxon>
        <taxon>Fungi</taxon>
        <taxon>Dikarya</taxon>
        <taxon>Ascomycota</taxon>
        <taxon>Pezizomycotina</taxon>
        <taxon>Eurotiomycetes</taxon>
        <taxon>Eurotiomycetidae</taxon>
        <taxon>Eurotiales</taxon>
        <taxon>Aspergillaceae</taxon>
        <taxon>Aspergillus</taxon>
        <taxon>Aspergillus subgen. Circumdati</taxon>
    </lineage>
</organism>
<comment type="caution">
    <text evidence="3">The sequence shown here is derived from an EMBL/GenBank/DDBJ whole genome shotgun (WGS) entry which is preliminary data.</text>
</comment>
<feature type="region of interest" description="Disordered" evidence="2">
    <location>
        <begin position="131"/>
        <end position="162"/>
    </location>
</feature>
<dbReference type="SUPFAM" id="SSF48403">
    <property type="entry name" value="Ankyrin repeat"/>
    <property type="match status" value="1"/>
</dbReference>
<dbReference type="Pfam" id="PF13637">
    <property type="entry name" value="Ank_4"/>
    <property type="match status" value="1"/>
</dbReference>
<dbReference type="EMBL" id="SOSA01001606">
    <property type="protein sequence ID" value="THC87021.1"/>
    <property type="molecule type" value="Genomic_DNA"/>
</dbReference>
<dbReference type="PROSITE" id="PS50088">
    <property type="entry name" value="ANK_REPEAT"/>
    <property type="match status" value="1"/>
</dbReference>
<evidence type="ECO:0000256" key="1">
    <source>
        <dbReference type="PROSITE-ProRule" id="PRU00023"/>
    </source>
</evidence>
<dbReference type="InterPro" id="IPR002110">
    <property type="entry name" value="Ankyrin_rpt"/>
</dbReference>
<evidence type="ECO:0000256" key="2">
    <source>
        <dbReference type="SAM" id="MobiDB-lite"/>
    </source>
</evidence>
<keyword evidence="4" id="KW-1185">Reference proteome</keyword>
<feature type="compositionally biased region" description="Polar residues" evidence="2">
    <location>
        <begin position="146"/>
        <end position="161"/>
    </location>
</feature>
<dbReference type="Proteomes" id="UP000308092">
    <property type="component" value="Unassembled WGS sequence"/>
</dbReference>
<protein>
    <submittedName>
        <fullName evidence="3">Uncharacterized protein</fullName>
    </submittedName>
</protein>
<keyword evidence="1" id="KW-0040">ANK repeat</keyword>
<dbReference type="Gene3D" id="1.25.40.20">
    <property type="entry name" value="Ankyrin repeat-containing domain"/>
    <property type="match status" value="1"/>
</dbReference>
<name>A0A4S3J2V2_9EURO</name>
<evidence type="ECO:0000313" key="3">
    <source>
        <dbReference type="EMBL" id="THC87021.1"/>
    </source>
</evidence>
<accession>A0A4S3J2V2</accession>
<dbReference type="VEuPathDB" id="FungiDB:EYZ11_013534"/>
<reference evidence="3 4" key="1">
    <citation type="submission" date="2019-03" db="EMBL/GenBank/DDBJ databases">
        <title>The genome sequence of a newly discovered highly antifungal drug resistant Aspergillus species, Aspergillus tanneri NIH 1004.</title>
        <authorList>
            <person name="Mounaud S."/>
            <person name="Singh I."/>
            <person name="Joardar V."/>
            <person name="Pakala S."/>
            <person name="Pakala S."/>
            <person name="Venepally P."/>
            <person name="Hoover J."/>
            <person name="Nierman W."/>
            <person name="Chung J."/>
            <person name="Losada L."/>
        </authorList>
    </citation>
    <scope>NUCLEOTIDE SEQUENCE [LARGE SCALE GENOMIC DNA]</scope>
    <source>
        <strain evidence="3 4">NIH1004</strain>
    </source>
</reference>
<gene>
    <name evidence="3" type="ORF">EYZ11_013534</name>
</gene>
<sequence length="183" mass="20337">MSALNLAIKKKRIGTVELLLSRGAAIDTTDTDKHGQTPLHKAVRMNDYHGDNRGKTALHYAAEAERKSDIEALTNPCWYESQKGINTLANKEDKRGRLAVDCLSKSGKVFNEEIANILYRLAQDRRDVFSSQSEFNPPIPGRFPDDTSSAHSSIIPSLNEDNSGELCDEALAQLERLKEPDRA</sequence>
<proteinExistence type="predicted"/>
<dbReference type="InterPro" id="IPR036770">
    <property type="entry name" value="Ankyrin_rpt-contain_sf"/>
</dbReference>